<dbReference type="OrthoDB" id="9795467at2"/>
<dbReference type="CDD" id="cd13585">
    <property type="entry name" value="PBP2_TMBP_like"/>
    <property type="match status" value="1"/>
</dbReference>
<dbReference type="STRING" id="1075402.AN216_17410"/>
<dbReference type="Pfam" id="PF01547">
    <property type="entry name" value="SBP_bac_1"/>
    <property type="match status" value="1"/>
</dbReference>
<dbReference type="PANTHER" id="PTHR43649">
    <property type="entry name" value="ARABINOSE-BINDING PROTEIN-RELATED"/>
    <property type="match status" value="1"/>
</dbReference>
<sequence>MRWPAHPRWLAAVRWRRRCRTAATALLALTLTAALASCAGGDDRDGSTLRVWLVEANIPQVAEGYDALVADFERRHPDVDVELTQVPYQQYRDKLVLAVQGGAGPDVMALDQIWSPEFAAAKLIEPLDRRTQRAGVREKDYFPAAWASNRWQGRIYGLPFNVGAWQRMFYNADLFREAGLDPDEPPRTWREWKRAAERIDKLPAHSGISLIGCRDEASSVLTDSFLYSAGGHLTRDGRADFDTPANRRAYGFFQRLAEHTPNGVAGACAEDTMAHFTAGETGMLLDGGWQSGSIGEQVSFDWRVTTPPSPTGRDFTGAMGGYNLAVGSEAPDKRLAFSFARLATASVPHQLATNDSVPALRKAGERFVREHRERPEQVLRLLETAEPRPVSPVYVRISRAQQGALQSILSGEDIGGALAEAERSMQQAIDRP</sequence>
<keyword evidence="3" id="KW-1185">Reference proteome</keyword>
<evidence type="ECO:0000313" key="3">
    <source>
        <dbReference type="Proteomes" id="UP000176101"/>
    </source>
</evidence>
<dbReference type="AlphaFoldDB" id="A0A1E7JZJ8"/>
<evidence type="ECO:0008006" key="4">
    <source>
        <dbReference type="Google" id="ProtNLM"/>
    </source>
</evidence>
<dbReference type="SUPFAM" id="SSF53850">
    <property type="entry name" value="Periplasmic binding protein-like II"/>
    <property type="match status" value="1"/>
</dbReference>
<evidence type="ECO:0000256" key="1">
    <source>
        <dbReference type="SAM" id="SignalP"/>
    </source>
</evidence>
<comment type="caution">
    <text evidence="2">The sequence shown here is derived from an EMBL/GenBank/DDBJ whole genome shotgun (WGS) entry which is preliminary data.</text>
</comment>
<dbReference type="PANTHER" id="PTHR43649:SF12">
    <property type="entry name" value="DIACETYLCHITOBIOSE BINDING PROTEIN DASA"/>
    <property type="match status" value="1"/>
</dbReference>
<feature type="chain" id="PRO_5009196072" description="ABC transporter substrate-binding protein" evidence="1">
    <location>
        <begin position="37"/>
        <end position="432"/>
    </location>
</feature>
<accession>A0A1E7JZJ8</accession>
<reference evidence="2 3" key="1">
    <citation type="journal article" date="2016" name="Front. Microbiol.">
        <title>Comparative Genomics Analysis of Streptomyces Species Reveals Their Adaptation to the Marine Environment and Their Diversity at the Genomic Level.</title>
        <authorList>
            <person name="Tian X."/>
            <person name="Zhang Z."/>
            <person name="Yang T."/>
            <person name="Chen M."/>
            <person name="Li J."/>
            <person name="Chen F."/>
            <person name="Yang J."/>
            <person name="Li W."/>
            <person name="Zhang B."/>
            <person name="Zhang Z."/>
            <person name="Wu J."/>
            <person name="Zhang C."/>
            <person name="Long L."/>
            <person name="Xiao J."/>
        </authorList>
    </citation>
    <scope>NUCLEOTIDE SEQUENCE [LARGE SCALE GENOMIC DNA]</scope>
    <source>
        <strain evidence="2 3">SCSIO 02100</strain>
    </source>
</reference>
<feature type="signal peptide" evidence="1">
    <location>
        <begin position="1"/>
        <end position="36"/>
    </location>
</feature>
<dbReference type="RefSeq" id="WP_070197591.1">
    <property type="nucleotide sequence ID" value="NZ_LJGU01000132.1"/>
</dbReference>
<protein>
    <recommendedName>
        <fullName evidence="4">ABC transporter substrate-binding protein</fullName>
    </recommendedName>
</protein>
<evidence type="ECO:0000313" key="2">
    <source>
        <dbReference type="EMBL" id="OEU97035.1"/>
    </source>
</evidence>
<dbReference type="EMBL" id="LJGU01000132">
    <property type="protein sequence ID" value="OEU97035.1"/>
    <property type="molecule type" value="Genomic_DNA"/>
</dbReference>
<dbReference type="Proteomes" id="UP000176101">
    <property type="component" value="Unassembled WGS sequence"/>
</dbReference>
<organism evidence="2 3">
    <name type="scientific">Streptomyces oceani</name>
    <dbReference type="NCBI Taxonomy" id="1075402"/>
    <lineage>
        <taxon>Bacteria</taxon>
        <taxon>Bacillati</taxon>
        <taxon>Actinomycetota</taxon>
        <taxon>Actinomycetes</taxon>
        <taxon>Kitasatosporales</taxon>
        <taxon>Streptomycetaceae</taxon>
        <taxon>Streptomyces</taxon>
    </lineage>
</organism>
<proteinExistence type="predicted"/>
<dbReference type="Gene3D" id="3.40.190.10">
    <property type="entry name" value="Periplasmic binding protein-like II"/>
    <property type="match status" value="2"/>
</dbReference>
<dbReference type="InterPro" id="IPR006059">
    <property type="entry name" value="SBP"/>
</dbReference>
<keyword evidence="1" id="KW-0732">Signal</keyword>
<name>A0A1E7JZJ8_9ACTN</name>
<dbReference type="InterPro" id="IPR050490">
    <property type="entry name" value="Bact_solute-bd_prot1"/>
</dbReference>
<gene>
    <name evidence="2" type="ORF">AN216_17410</name>
</gene>